<feature type="domain" description="Glycosyltransferase 2-like" evidence="3">
    <location>
        <begin position="118"/>
        <end position="237"/>
    </location>
</feature>
<feature type="domain" description="Glycosyltransferase 2-like" evidence="3">
    <location>
        <begin position="9"/>
        <end position="54"/>
    </location>
</feature>
<dbReference type="Gene3D" id="3.90.550.10">
    <property type="entry name" value="Spore Coat Polysaccharide Biosynthesis Protein SpsA, Chain A"/>
    <property type="match status" value="1"/>
</dbReference>
<dbReference type="RefSeq" id="WP_338004471.1">
    <property type="nucleotide sequence ID" value="NZ_JAOPKA010000009.1"/>
</dbReference>
<organism evidence="4 5">
    <name type="scientific">Natronoglomus mannanivorans</name>
    <dbReference type="NCBI Taxonomy" id="2979990"/>
    <lineage>
        <taxon>Archaea</taxon>
        <taxon>Methanobacteriati</taxon>
        <taxon>Methanobacteriota</taxon>
        <taxon>Stenosarchaea group</taxon>
        <taxon>Halobacteria</taxon>
        <taxon>Halobacteriales</taxon>
        <taxon>Natrialbaceae</taxon>
        <taxon>Natronoglomus</taxon>
    </lineage>
</organism>
<dbReference type="InterPro" id="IPR001173">
    <property type="entry name" value="Glyco_trans_2-like"/>
</dbReference>
<feature type="transmembrane region" description="Helical" evidence="2">
    <location>
        <begin position="314"/>
        <end position="337"/>
    </location>
</feature>
<dbReference type="PANTHER" id="PTHR48090">
    <property type="entry name" value="UNDECAPRENYL-PHOSPHATE 4-DEOXY-4-FORMAMIDO-L-ARABINOSE TRANSFERASE-RELATED"/>
    <property type="match status" value="1"/>
</dbReference>
<keyword evidence="2" id="KW-1133">Transmembrane helix</keyword>
<dbReference type="PANTHER" id="PTHR48090:SF6">
    <property type="entry name" value="SLR5056 PROTEIN"/>
    <property type="match status" value="1"/>
</dbReference>
<gene>
    <name evidence="4" type="ORF">OB960_14735</name>
</gene>
<dbReference type="SUPFAM" id="SSF53448">
    <property type="entry name" value="Nucleotide-diphospho-sugar transferases"/>
    <property type="match status" value="1"/>
</dbReference>
<comment type="caution">
    <text evidence="4">The sequence shown here is derived from an EMBL/GenBank/DDBJ whole genome shotgun (WGS) entry which is preliminary data.</text>
</comment>
<feature type="region of interest" description="Disordered" evidence="1">
    <location>
        <begin position="53"/>
        <end position="131"/>
    </location>
</feature>
<keyword evidence="2" id="KW-0472">Membrane</keyword>
<dbReference type="Pfam" id="PF00535">
    <property type="entry name" value="Glycos_transf_2"/>
    <property type="match status" value="2"/>
</dbReference>
<dbReference type="InterPro" id="IPR050256">
    <property type="entry name" value="Glycosyltransferase_2"/>
</dbReference>
<evidence type="ECO:0000313" key="4">
    <source>
        <dbReference type="EMBL" id="MCU4742650.1"/>
    </source>
</evidence>
<dbReference type="AlphaFoldDB" id="A0AAP2Z0H4"/>
<feature type="compositionally biased region" description="Polar residues" evidence="1">
    <location>
        <begin position="110"/>
        <end position="119"/>
    </location>
</feature>
<keyword evidence="2" id="KW-0812">Transmembrane</keyword>
<evidence type="ECO:0000313" key="5">
    <source>
        <dbReference type="Proteomes" id="UP001321018"/>
    </source>
</evidence>
<sequence length="380" mass="40062">MYRGHTVGVVVPAYNEEAHIGEVLETMPPLVDLVYAVDDCSTDGTWDVIQSYTDRTTASGSDGETETETGSGNREAADRDPESETPTNHGRKPIPDGGTISARPDGGVTTARSGVTPSGSRIVPIRHEENQGAGGALRTGYLHAYADGVDVAVAMDADGQMDPAQLPALLDPIVEGVADYAKGNRLATRDDWREMPPFRLFGNLLLTGLTKASSGYWRLQDPQNGYTAMSQRALSELDLAAIPDDHDYTNDLLVRLNAAGLRVADVAMPAVYGDEESTIEFGTFVRTTSVTLARGFLWRLQWTYRESGRNAVPLCYAAGVAGTAVAAIAAVVALGSLLASSAIAGAIGQLAAVLLGAGLAALVAAMTLDIHANRGLEVKY</sequence>
<evidence type="ECO:0000256" key="2">
    <source>
        <dbReference type="SAM" id="Phobius"/>
    </source>
</evidence>
<feature type="compositionally biased region" description="Polar residues" evidence="1">
    <location>
        <begin position="53"/>
        <end position="72"/>
    </location>
</feature>
<dbReference type="InterPro" id="IPR029044">
    <property type="entry name" value="Nucleotide-diphossugar_trans"/>
</dbReference>
<evidence type="ECO:0000256" key="1">
    <source>
        <dbReference type="SAM" id="MobiDB-lite"/>
    </source>
</evidence>
<protein>
    <submittedName>
        <fullName evidence="4">Glycosyltransferase family 2 protein</fullName>
    </submittedName>
</protein>
<evidence type="ECO:0000259" key="3">
    <source>
        <dbReference type="Pfam" id="PF00535"/>
    </source>
</evidence>
<accession>A0AAP2Z0H4</accession>
<dbReference type="EMBL" id="JAOPKA010000009">
    <property type="protein sequence ID" value="MCU4742650.1"/>
    <property type="molecule type" value="Genomic_DNA"/>
</dbReference>
<dbReference type="CDD" id="cd04179">
    <property type="entry name" value="DPM_DPG-synthase_like"/>
    <property type="match status" value="1"/>
</dbReference>
<proteinExistence type="predicted"/>
<dbReference type="Proteomes" id="UP001321018">
    <property type="component" value="Unassembled WGS sequence"/>
</dbReference>
<reference evidence="4" key="1">
    <citation type="submission" date="2022-09" db="EMBL/GenBank/DDBJ databases">
        <title>Enrichment on poylsaccharides allowed isolation of novel metabolic and taxonomic groups of Haloarchaea.</title>
        <authorList>
            <person name="Sorokin D.Y."/>
            <person name="Elcheninov A.G."/>
            <person name="Khizhniak T.V."/>
            <person name="Kolganova T.V."/>
            <person name="Kublanov I.V."/>
        </authorList>
    </citation>
    <scope>NUCLEOTIDE SEQUENCE</scope>
    <source>
        <strain evidence="4">AArc-xg1-1</strain>
    </source>
</reference>
<name>A0AAP2Z0H4_9EURY</name>
<feature type="transmembrane region" description="Helical" evidence="2">
    <location>
        <begin position="343"/>
        <end position="365"/>
    </location>
</feature>